<evidence type="ECO:0000313" key="2">
    <source>
        <dbReference type="Proteomes" id="UP001151071"/>
    </source>
</evidence>
<dbReference type="NCBIfam" id="NF045650">
    <property type="entry name" value="CD1247_Nterm"/>
    <property type="match status" value="1"/>
</dbReference>
<dbReference type="InterPro" id="IPR054688">
    <property type="entry name" value="CD1247_N"/>
</dbReference>
<organism evidence="1 2">
    <name type="scientific">Brevibacillus thermoruber</name>
    <dbReference type="NCBI Taxonomy" id="33942"/>
    <lineage>
        <taxon>Bacteria</taxon>
        <taxon>Bacillati</taxon>
        <taxon>Bacillota</taxon>
        <taxon>Bacilli</taxon>
        <taxon>Bacillales</taxon>
        <taxon>Paenibacillaceae</taxon>
        <taxon>Brevibacillus</taxon>
    </lineage>
</organism>
<proteinExistence type="predicted"/>
<dbReference type="Proteomes" id="UP001151071">
    <property type="component" value="Unassembled WGS sequence"/>
</dbReference>
<protein>
    <submittedName>
        <fullName evidence="1">Uncharacterized protein</fullName>
    </submittedName>
</protein>
<dbReference type="RefSeq" id="WP_035297954.1">
    <property type="nucleotide sequence ID" value="NZ_JAPYYP010000001.1"/>
</dbReference>
<keyword evidence="2" id="KW-1185">Reference proteome</keyword>
<dbReference type="AlphaFoldDB" id="A0A9X3Z1X5"/>
<name>A0A9X3Z1X5_9BACL</name>
<dbReference type="EMBL" id="JAPYYP010000001">
    <property type="protein sequence ID" value="MDA5107014.1"/>
    <property type="molecule type" value="Genomic_DNA"/>
</dbReference>
<sequence>MLEALENRIAYLRGLADGLDVQEHSREGKILAEMIELVDDIYGAFRELHARVEEAERYAEAIDEDLEDVELYLFGDDENLYETVGDCAAEEREAYEAFADLDDDEDAYLYETGGRDHVTSSHAIECPSCREVLFFHEGVDDEGYHHYIVEPYLDEAEYEPINPT</sequence>
<gene>
    <name evidence="1" type="ORF">O3V59_01430</name>
</gene>
<comment type="caution">
    <text evidence="1">The sequence shown here is derived from an EMBL/GenBank/DDBJ whole genome shotgun (WGS) entry which is preliminary data.</text>
</comment>
<accession>A0A9X3Z1X5</accession>
<reference evidence="1" key="1">
    <citation type="submission" date="2022-12" db="EMBL/GenBank/DDBJ databases">
        <title>Draft genome sequence of the thermophilic strain Brevibacillus thermoruber HT42, isolated from Los Humeros, Puebla, Mexico, with biotechnological potential.</title>
        <authorList>
            <person name="Lara Sanchez J."/>
            <person name="Solis Palacios R."/>
            <person name="Bustos Baena A.S."/>
            <person name="Ruz Baez A.E."/>
            <person name="Espinosa Luna G."/>
            <person name="Oliart Ros R.M."/>
        </authorList>
    </citation>
    <scope>NUCLEOTIDE SEQUENCE</scope>
    <source>
        <strain evidence="1">HT42</strain>
    </source>
</reference>
<evidence type="ECO:0000313" key="1">
    <source>
        <dbReference type="EMBL" id="MDA5107014.1"/>
    </source>
</evidence>